<reference evidence="3" key="1">
    <citation type="journal article" date="2020" name="Fungal Divers.">
        <title>Resolving the Mortierellaceae phylogeny through synthesis of multi-gene phylogenetics and phylogenomics.</title>
        <authorList>
            <person name="Vandepol N."/>
            <person name="Liber J."/>
            <person name="Desiro A."/>
            <person name="Na H."/>
            <person name="Kennedy M."/>
            <person name="Barry K."/>
            <person name="Grigoriev I.V."/>
            <person name="Miller A.N."/>
            <person name="O'Donnell K."/>
            <person name="Stajich J.E."/>
            <person name="Bonito G."/>
        </authorList>
    </citation>
    <scope>NUCLEOTIDE SEQUENCE</scope>
    <source>
        <strain evidence="3">NRRL 2591</strain>
    </source>
</reference>
<keyword evidence="4" id="KW-1185">Reference proteome</keyword>
<protein>
    <recommendedName>
        <fullName evidence="2">Cas12f1-like TNB domain-containing protein</fullName>
    </recommendedName>
</protein>
<dbReference type="GO" id="GO:0003677">
    <property type="term" value="F:DNA binding"/>
    <property type="evidence" value="ECO:0007669"/>
    <property type="project" value="UniProtKB-KW"/>
</dbReference>
<dbReference type="AlphaFoldDB" id="A0A9P6JYM7"/>
<evidence type="ECO:0000256" key="1">
    <source>
        <dbReference type="ARBA" id="ARBA00023125"/>
    </source>
</evidence>
<keyword evidence="1" id="KW-0238">DNA-binding</keyword>
<gene>
    <name evidence="3" type="ORF">EC957_006373</name>
</gene>
<proteinExistence type="predicted"/>
<dbReference type="InterPro" id="IPR010095">
    <property type="entry name" value="Cas12f1-like_TNB"/>
</dbReference>
<accession>A0A9P6JYM7</accession>
<name>A0A9P6JYM7_9FUNG</name>
<comment type="caution">
    <text evidence="3">The sequence shown here is derived from an EMBL/GenBank/DDBJ whole genome shotgun (WGS) entry which is preliminary data.</text>
</comment>
<dbReference type="EMBL" id="JAAAXW010000292">
    <property type="protein sequence ID" value="KAF9538668.1"/>
    <property type="molecule type" value="Genomic_DNA"/>
</dbReference>
<evidence type="ECO:0000313" key="4">
    <source>
        <dbReference type="Proteomes" id="UP000723463"/>
    </source>
</evidence>
<organism evidence="3 4">
    <name type="scientific">Mortierella hygrophila</name>
    <dbReference type="NCBI Taxonomy" id="979708"/>
    <lineage>
        <taxon>Eukaryota</taxon>
        <taxon>Fungi</taxon>
        <taxon>Fungi incertae sedis</taxon>
        <taxon>Mucoromycota</taxon>
        <taxon>Mortierellomycotina</taxon>
        <taxon>Mortierellomycetes</taxon>
        <taxon>Mortierellales</taxon>
        <taxon>Mortierellaceae</taxon>
        <taxon>Mortierella</taxon>
    </lineage>
</organism>
<dbReference type="Proteomes" id="UP000723463">
    <property type="component" value="Unassembled WGS sequence"/>
</dbReference>
<feature type="domain" description="Cas12f1-like TNB" evidence="2">
    <location>
        <begin position="92"/>
        <end position="158"/>
    </location>
</feature>
<evidence type="ECO:0000259" key="2">
    <source>
        <dbReference type="Pfam" id="PF07282"/>
    </source>
</evidence>
<sequence length="184" mass="20881">MENALPSKEQCTVDEFEQALLVRLSVEPLLREIYSTSRPQKDRWAEKQAKRAELVMAVDAILILCSPEPCLIAVGNGTFRTGLNLASKREYFKTYFAKKARASGYVVVLVDEYLTLSMCPSCGAHDVRSRVPKSTQRLCVCLECGRWINRDSVRAHNIALIAERWMTDQTRLLPLKRPPQPSQL</sequence>
<evidence type="ECO:0000313" key="3">
    <source>
        <dbReference type="EMBL" id="KAF9538668.1"/>
    </source>
</evidence>
<dbReference type="Pfam" id="PF07282">
    <property type="entry name" value="Cas12f1-like_TNB"/>
    <property type="match status" value="1"/>
</dbReference>